<name>A0AAV1Q3D8_SCOSC</name>
<evidence type="ECO:0000256" key="4">
    <source>
        <dbReference type="ARBA" id="ARBA00023180"/>
    </source>
</evidence>
<evidence type="ECO:0000256" key="5">
    <source>
        <dbReference type="SAM" id="MobiDB-lite"/>
    </source>
</evidence>
<organism evidence="9 10">
    <name type="scientific">Scomber scombrus</name>
    <name type="common">Atlantic mackerel</name>
    <name type="synonym">Scomber vernalis</name>
    <dbReference type="NCBI Taxonomy" id="13677"/>
    <lineage>
        <taxon>Eukaryota</taxon>
        <taxon>Metazoa</taxon>
        <taxon>Chordata</taxon>
        <taxon>Craniata</taxon>
        <taxon>Vertebrata</taxon>
        <taxon>Euteleostomi</taxon>
        <taxon>Actinopterygii</taxon>
        <taxon>Neopterygii</taxon>
        <taxon>Teleostei</taxon>
        <taxon>Neoteleostei</taxon>
        <taxon>Acanthomorphata</taxon>
        <taxon>Pelagiaria</taxon>
        <taxon>Scombriformes</taxon>
        <taxon>Scombridae</taxon>
        <taxon>Scomber</taxon>
    </lineage>
</organism>
<keyword evidence="6" id="KW-0812">Transmembrane</keyword>
<feature type="signal peptide" evidence="7">
    <location>
        <begin position="1"/>
        <end position="23"/>
    </location>
</feature>
<evidence type="ECO:0000256" key="6">
    <source>
        <dbReference type="SAM" id="Phobius"/>
    </source>
</evidence>
<evidence type="ECO:0000259" key="8">
    <source>
        <dbReference type="SMART" id="SM00409"/>
    </source>
</evidence>
<dbReference type="PANTHER" id="PTHR12080:SF80">
    <property type="entry name" value="IMMUNOGLOBULIN V-SET DOMAIN-CONTAINING PROTEIN"/>
    <property type="match status" value="1"/>
</dbReference>
<gene>
    <name evidence="9" type="ORF">FSCOSCO3_A033764</name>
</gene>
<evidence type="ECO:0000256" key="1">
    <source>
        <dbReference type="ARBA" id="ARBA00004370"/>
    </source>
</evidence>
<evidence type="ECO:0000256" key="3">
    <source>
        <dbReference type="ARBA" id="ARBA00023136"/>
    </source>
</evidence>
<dbReference type="SMART" id="SM00409">
    <property type="entry name" value="IG"/>
    <property type="match status" value="2"/>
</dbReference>
<proteinExistence type="predicted"/>
<feature type="transmembrane region" description="Helical" evidence="6">
    <location>
        <begin position="524"/>
        <end position="555"/>
    </location>
</feature>
<dbReference type="Proteomes" id="UP001314229">
    <property type="component" value="Unassembled WGS sequence"/>
</dbReference>
<protein>
    <submittedName>
        <fullName evidence="9">Uncharacterized protein LOC128369698</fullName>
    </submittedName>
</protein>
<feature type="compositionally biased region" description="Polar residues" evidence="5">
    <location>
        <begin position="288"/>
        <end position="298"/>
    </location>
</feature>
<feature type="chain" id="PRO_5043931614" evidence="7">
    <location>
        <begin position="24"/>
        <end position="627"/>
    </location>
</feature>
<accession>A0AAV1Q3D8</accession>
<keyword evidence="6" id="KW-1133">Transmembrane helix</keyword>
<evidence type="ECO:0000256" key="7">
    <source>
        <dbReference type="SAM" id="SignalP"/>
    </source>
</evidence>
<dbReference type="GO" id="GO:0016020">
    <property type="term" value="C:membrane"/>
    <property type="evidence" value="ECO:0007669"/>
    <property type="project" value="UniProtKB-SubCell"/>
</dbReference>
<dbReference type="InterPro" id="IPR015631">
    <property type="entry name" value="CD2/SLAM_rcpt"/>
</dbReference>
<comment type="subcellular location">
    <subcellularLocation>
        <location evidence="1">Membrane</location>
    </subcellularLocation>
</comment>
<keyword evidence="3 6" id="KW-0472">Membrane</keyword>
<dbReference type="Gene3D" id="2.60.40.10">
    <property type="entry name" value="Immunoglobulins"/>
    <property type="match status" value="2"/>
</dbReference>
<dbReference type="InterPro" id="IPR013783">
    <property type="entry name" value="Ig-like_fold"/>
</dbReference>
<sequence length="627" mass="69892">MALAALLFAVCVLYSWETQGSSAVTTVFVQKGKDLHLDVNKPVVIPESDEFRWRFNTTHSLVRLFPDKRTRIVDPYKGRVEFSVQNHSLLLKNVQHSDSGDYTALITGDTNQPLTEYKVIIQDPVSPVQLSVNVSNSRESCNLTVTCSTEDSLISSTFRCDTHICNQEGGEQSEVTTSGSSLRVYLFNDSIICNHSNQVSWTSNMTEIRPLCSLNGGINLVIPIGIGAAVLFGLFLGCLVIYKRKKCGNTEYSAMDVNLNQTPNQNSTEDASGLFTNTYALAGFPTAPAQSETVNTPEPETEAPKSDHQPELKNTEKNNDSVHSQDKIIIYRSSAVTTVFVQKGKNLHLDVNKPVVLGKYDEFRWRFNDTHSIVRLFPDKPLRIVDPYEGRVEFSVQSHSLFLKNVQHSDSGDYTALLTGDKNQPLAEYKVIIQDPVSPVQLSVKSVSNSRESCNLTVTCSTEDSLISSTFRCDNQTCNQEGGEQSENTTSGSSLRVYLFNDSIICNHSNQVSWTRDMKEIWPLCSLTAVPTVIVIVIVIVIMAFIFLVCIIIYLHKRKKIKNWENTVYDSPQNTTGDASVLSPSTTYASVHFPTRPKRSTETKKITLPETIYSEVNRGPKSNEHLN</sequence>
<feature type="domain" description="Immunoglobulin" evidence="8">
    <location>
        <begin position="336"/>
        <end position="434"/>
    </location>
</feature>
<evidence type="ECO:0000256" key="2">
    <source>
        <dbReference type="ARBA" id="ARBA00022729"/>
    </source>
</evidence>
<dbReference type="AlphaFoldDB" id="A0AAV1Q3D8"/>
<dbReference type="InterPro" id="IPR036179">
    <property type="entry name" value="Ig-like_dom_sf"/>
</dbReference>
<dbReference type="SUPFAM" id="SSF48726">
    <property type="entry name" value="Immunoglobulin"/>
    <property type="match status" value="2"/>
</dbReference>
<comment type="caution">
    <text evidence="9">The sequence shown here is derived from an EMBL/GenBank/DDBJ whole genome shotgun (WGS) entry which is preliminary data.</text>
</comment>
<feature type="region of interest" description="Disordered" evidence="5">
    <location>
        <begin position="288"/>
        <end position="321"/>
    </location>
</feature>
<feature type="domain" description="Immunoglobulin" evidence="8">
    <location>
        <begin position="24"/>
        <end position="122"/>
    </location>
</feature>
<reference evidence="9 10" key="1">
    <citation type="submission" date="2024-01" db="EMBL/GenBank/DDBJ databases">
        <authorList>
            <person name="Alioto T."/>
            <person name="Alioto T."/>
            <person name="Gomez Garrido J."/>
        </authorList>
    </citation>
    <scope>NUCLEOTIDE SEQUENCE [LARGE SCALE GENOMIC DNA]</scope>
</reference>
<keyword evidence="2 7" id="KW-0732">Signal</keyword>
<keyword evidence="10" id="KW-1185">Reference proteome</keyword>
<dbReference type="EMBL" id="CAWUFR010000411">
    <property type="protein sequence ID" value="CAK6977477.1"/>
    <property type="molecule type" value="Genomic_DNA"/>
</dbReference>
<keyword evidence="4" id="KW-0325">Glycoprotein</keyword>
<evidence type="ECO:0000313" key="9">
    <source>
        <dbReference type="EMBL" id="CAK6977477.1"/>
    </source>
</evidence>
<evidence type="ECO:0000313" key="10">
    <source>
        <dbReference type="Proteomes" id="UP001314229"/>
    </source>
</evidence>
<feature type="compositionally biased region" description="Basic and acidic residues" evidence="5">
    <location>
        <begin position="302"/>
        <end position="321"/>
    </location>
</feature>
<dbReference type="InterPro" id="IPR003599">
    <property type="entry name" value="Ig_sub"/>
</dbReference>
<feature type="transmembrane region" description="Helical" evidence="6">
    <location>
        <begin position="220"/>
        <end position="242"/>
    </location>
</feature>
<dbReference type="PANTHER" id="PTHR12080">
    <property type="entry name" value="SIGNALING LYMPHOCYTIC ACTIVATION MOLECULE"/>
    <property type="match status" value="1"/>
</dbReference>